<comment type="similarity">
    <text evidence="2">Belongs to the LOG family.</text>
</comment>
<dbReference type="RefSeq" id="WP_008316234.1">
    <property type="nucleotide sequence ID" value="NZ_CP115969.1"/>
</dbReference>
<organism evidence="3 4">
    <name type="scientific">Wohlfahrtiimonas chitiniclastica</name>
    <dbReference type="NCBI Taxonomy" id="400946"/>
    <lineage>
        <taxon>Bacteria</taxon>
        <taxon>Pseudomonadati</taxon>
        <taxon>Pseudomonadota</taxon>
        <taxon>Gammaproteobacteria</taxon>
        <taxon>Cardiobacteriales</taxon>
        <taxon>Ignatzschineriaceae</taxon>
        <taxon>Wohlfahrtiimonas</taxon>
    </lineage>
</organism>
<proteinExistence type="inferred from homology"/>
<dbReference type="AlphaFoldDB" id="A0AB35BZT3"/>
<evidence type="ECO:0000313" key="3">
    <source>
        <dbReference type="EMBL" id="MBS7824765.1"/>
    </source>
</evidence>
<accession>A0AB35BZT3</accession>
<dbReference type="GO" id="GO:0008714">
    <property type="term" value="F:AMP nucleosidase activity"/>
    <property type="evidence" value="ECO:0007669"/>
    <property type="project" value="UniProtKB-EC"/>
</dbReference>
<dbReference type="InterPro" id="IPR031100">
    <property type="entry name" value="LOG_fam"/>
</dbReference>
<evidence type="ECO:0000256" key="1">
    <source>
        <dbReference type="ARBA" id="ARBA00000274"/>
    </source>
</evidence>
<keyword evidence="2" id="KW-0378">Hydrolase</keyword>
<dbReference type="EMBL" id="JAGIBU010000004">
    <property type="protein sequence ID" value="MBS7824765.1"/>
    <property type="molecule type" value="Genomic_DNA"/>
</dbReference>
<dbReference type="GO" id="GO:0009691">
    <property type="term" value="P:cytokinin biosynthetic process"/>
    <property type="evidence" value="ECO:0007669"/>
    <property type="project" value="UniProtKB-UniRule"/>
</dbReference>
<name>A0AB35BZT3_9GAMM</name>
<reference evidence="3" key="1">
    <citation type="submission" date="2021-03" db="EMBL/GenBank/DDBJ databases">
        <title>Identification and antibiotic profiling of Wohlfahrtiimonas chitiniclastica, an underestimated human pathogen.</title>
        <authorList>
            <person name="Kopf A."/>
            <person name="Bunk B."/>
            <person name="Coldewey S."/>
            <person name="Gunzer F."/>
            <person name="Riedel T."/>
            <person name="Schroettner P."/>
        </authorList>
    </citation>
    <scope>NUCLEOTIDE SEQUENCE</scope>
    <source>
        <strain evidence="3">DSM 100917</strain>
    </source>
</reference>
<dbReference type="Gene3D" id="3.40.50.450">
    <property type="match status" value="1"/>
</dbReference>
<dbReference type="GO" id="GO:0005829">
    <property type="term" value="C:cytosol"/>
    <property type="evidence" value="ECO:0007669"/>
    <property type="project" value="TreeGrafter"/>
</dbReference>
<comment type="catalytic activity">
    <reaction evidence="1">
        <text>AMP + H2O = D-ribose 5-phosphate + adenine</text>
        <dbReference type="Rhea" id="RHEA:20129"/>
        <dbReference type="ChEBI" id="CHEBI:15377"/>
        <dbReference type="ChEBI" id="CHEBI:16708"/>
        <dbReference type="ChEBI" id="CHEBI:78346"/>
        <dbReference type="ChEBI" id="CHEBI:456215"/>
        <dbReference type="EC" id="3.2.2.4"/>
    </reaction>
</comment>
<evidence type="ECO:0000313" key="4">
    <source>
        <dbReference type="Proteomes" id="UP000680020"/>
    </source>
</evidence>
<gene>
    <name evidence="3" type="ORF">J7561_06045</name>
</gene>
<dbReference type="Pfam" id="PF03641">
    <property type="entry name" value="Lysine_decarbox"/>
    <property type="match status" value="1"/>
</dbReference>
<dbReference type="InterPro" id="IPR005269">
    <property type="entry name" value="LOG"/>
</dbReference>
<dbReference type="NCBIfam" id="TIGR00730">
    <property type="entry name" value="Rossman fold protein, TIGR00730 family"/>
    <property type="match status" value="1"/>
</dbReference>
<dbReference type="PANTHER" id="PTHR43393:SF2">
    <property type="entry name" value="CYTOKININ RIBOSIDE 5'-MONOPHOSPHATE PHOSPHORIBOHYDROLASE"/>
    <property type="match status" value="1"/>
</dbReference>
<dbReference type="EC" id="3.2.2.n1" evidence="2"/>
<dbReference type="SUPFAM" id="SSF102405">
    <property type="entry name" value="MCP/YpsA-like"/>
    <property type="match status" value="1"/>
</dbReference>
<keyword evidence="2" id="KW-0203">Cytokinin biosynthesis</keyword>
<evidence type="ECO:0000256" key="2">
    <source>
        <dbReference type="RuleBase" id="RU363015"/>
    </source>
</evidence>
<dbReference type="PANTHER" id="PTHR43393">
    <property type="entry name" value="CYTOKININ RIBOSIDE 5'-MONOPHOSPHATE PHOSPHORIBOHYDROLASE"/>
    <property type="match status" value="1"/>
</dbReference>
<comment type="caution">
    <text evidence="3">The sequence shown here is derived from an EMBL/GenBank/DDBJ whole genome shotgun (WGS) entry which is preliminary data.</text>
</comment>
<protein>
    <recommendedName>
        <fullName evidence="2">Cytokinin riboside 5'-monophosphate phosphoribohydrolase</fullName>
        <ecNumber evidence="2">3.2.2.n1</ecNumber>
    </recommendedName>
</protein>
<dbReference type="InterPro" id="IPR052341">
    <property type="entry name" value="LOG_family_nucleotidases"/>
</dbReference>
<sequence>MLWDVHQIDSELKEAKRVLNDLGRAVTIFGSARIPEDDPYYVATVNVAKAIAQQGYAIISGGGPGIMAAANQGAVEGGAESVGLNIILPREQHPNPYQTRSLRFSQFYPRKMSFFNYSCAYICMPGGFGTLDELFEVMTLVQTGKLQRSPVILYDSGFWAPVFEWFKTTLLDKKLISTDTFDWLHMVDSVEAVLAVLDKK</sequence>
<dbReference type="Proteomes" id="UP000680020">
    <property type="component" value="Unassembled WGS sequence"/>
</dbReference>